<dbReference type="OrthoDB" id="7582381at2"/>
<dbReference type="Proteomes" id="UP000274139">
    <property type="component" value="Unassembled WGS sequence"/>
</dbReference>
<accession>A0A454JG64</accession>
<protein>
    <recommendedName>
        <fullName evidence="3">DUF1311 domain-containing protein</fullName>
    </recommendedName>
</protein>
<evidence type="ECO:0000313" key="2">
    <source>
        <dbReference type="Proteomes" id="UP000274139"/>
    </source>
</evidence>
<organism evidence="1 2">
    <name type="scientific">Aquitalea palustris</name>
    <dbReference type="NCBI Taxonomy" id="2480983"/>
    <lineage>
        <taxon>Bacteria</taxon>
        <taxon>Pseudomonadati</taxon>
        <taxon>Pseudomonadota</taxon>
        <taxon>Betaproteobacteria</taxon>
        <taxon>Neisseriales</taxon>
        <taxon>Chromobacteriaceae</taxon>
        <taxon>Aquitalea</taxon>
    </lineage>
</organism>
<dbReference type="EMBL" id="RFAR01000059">
    <property type="protein sequence ID" value="RMC95178.1"/>
    <property type="molecule type" value="Genomic_DNA"/>
</dbReference>
<proteinExistence type="predicted"/>
<evidence type="ECO:0008006" key="3">
    <source>
        <dbReference type="Google" id="ProtNLM"/>
    </source>
</evidence>
<gene>
    <name evidence="1" type="ORF">EAY64_14330</name>
</gene>
<dbReference type="RefSeq" id="WP_103525430.1">
    <property type="nucleotide sequence ID" value="NZ_JAIZDC010000003.1"/>
</dbReference>
<dbReference type="AlphaFoldDB" id="A0A454JG64"/>
<evidence type="ECO:0000313" key="1">
    <source>
        <dbReference type="EMBL" id="RMC95178.1"/>
    </source>
</evidence>
<reference evidence="1 2" key="1">
    <citation type="submission" date="2018-10" db="EMBL/GenBank/DDBJ databases">
        <title>Draft genome sequence of Aquitalea MWU14-2217 isolated from a wild cranberry bog in Provincetown, Massachusetts.</title>
        <authorList>
            <person name="Ebadzadsahrai G."/>
            <person name="Soby S."/>
        </authorList>
    </citation>
    <scope>NUCLEOTIDE SEQUENCE [LARGE SCALE GENOMIC DNA]</scope>
    <source>
        <strain evidence="1 2">MWU14-2217</strain>
    </source>
</reference>
<name>A0A454JG64_9NEIS</name>
<keyword evidence="2" id="KW-1185">Reference proteome</keyword>
<comment type="caution">
    <text evidence="1">The sequence shown here is derived from an EMBL/GenBank/DDBJ whole genome shotgun (WGS) entry which is preliminary data.</text>
</comment>
<sequence length="332" mass="37322">MAKGFGANIESQVQSMRARMQFGRVDGVEFFETTMRLTQLNLSLQGIGPESDPELFRHFPVAAIAVLESHFKTTVASIINAGSPYLERGLALAKDRLKSSVDVVPLLHRKTVTIGEVVAHVIPFNSVSSLETAFCTLFDADIKTLIADARDPHLLRRDRESVANLLVASVDDLWRDLALAFDRRHILAHEAATKFELSFNDAKAAVDSCASFVNALDAVMWSTIWKDLPLTQYEMNVEAWSLCKAERKALAEAIWTALAVATENGERSRFRKLHAEWKAFSKRWLAWEEEPFVMGAIRPMIVAGSWERVLRARREAIQDWLNLMLPAQTLVD</sequence>